<keyword evidence="21" id="KW-1185">Reference proteome</keyword>
<evidence type="ECO:0000256" key="15">
    <source>
        <dbReference type="ARBA" id="ARBA00023136"/>
    </source>
</evidence>
<feature type="transmembrane region" description="Helical" evidence="19">
    <location>
        <begin position="108"/>
        <end position="125"/>
    </location>
</feature>
<feature type="transmembrane region" description="Helical" evidence="19">
    <location>
        <begin position="170"/>
        <end position="192"/>
    </location>
</feature>
<sequence>MSVSARWSDLAPRIISAIVLISVCALEIWLGGIWFQLLIGVICGVGVWELARMAERGHGVMPSLIPISAFAGVTVVLASYVPKLASVPLLILPAAVGVFFIKRDRRIFGFGTVAVMLAGGGLVHLRDQLGLEFALWLIFLVVATDIAGYFGGKLIGGPKFWPTLSPKKTWAGILSGWAAAAAVGWAFTPIAAQDGMFIFYSVAVSFASQLGDICESGVKRRAGVKDSSALIPGHGGVLDRFDALIGAALFVMLSMLLTRYPAVF</sequence>
<feature type="transmembrane region" description="Helical" evidence="19">
    <location>
        <begin position="14"/>
        <end position="47"/>
    </location>
</feature>
<feature type="transmembrane region" description="Helical" evidence="19">
    <location>
        <begin position="59"/>
        <end position="78"/>
    </location>
</feature>
<evidence type="ECO:0000313" key="20">
    <source>
        <dbReference type="EMBL" id="KNG93016.1"/>
    </source>
</evidence>
<keyword evidence="10 18" id="KW-0808">Transferase</keyword>
<protein>
    <recommendedName>
        <fullName evidence="7 18">Phosphatidate cytidylyltransferase</fullName>
        <ecNumber evidence="6 18">2.7.7.41</ecNumber>
    </recommendedName>
</protein>
<dbReference type="EC" id="2.7.7.41" evidence="6 18"/>
<evidence type="ECO:0000256" key="14">
    <source>
        <dbReference type="ARBA" id="ARBA00023098"/>
    </source>
</evidence>
<comment type="catalytic activity">
    <reaction evidence="1 18">
        <text>a 1,2-diacyl-sn-glycero-3-phosphate + CTP + H(+) = a CDP-1,2-diacyl-sn-glycerol + diphosphate</text>
        <dbReference type="Rhea" id="RHEA:16229"/>
        <dbReference type="ChEBI" id="CHEBI:15378"/>
        <dbReference type="ChEBI" id="CHEBI:33019"/>
        <dbReference type="ChEBI" id="CHEBI:37563"/>
        <dbReference type="ChEBI" id="CHEBI:58332"/>
        <dbReference type="ChEBI" id="CHEBI:58608"/>
        <dbReference type="EC" id="2.7.7.41"/>
    </reaction>
</comment>
<comment type="pathway">
    <text evidence="3 18">Phospholipid metabolism; CDP-diacylglycerol biosynthesis; CDP-diacylglycerol from sn-glycerol 3-phosphate: step 3/3.</text>
</comment>
<comment type="caution">
    <text evidence="20">The sequence shown here is derived from an EMBL/GenBank/DDBJ whole genome shotgun (WGS) entry which is preliminary data.</text>
</comment>
<dbReference type="Proteomes" id="UP000036938">
    <property type="component" value="Unassembled WGS sequence"/>
</dbReference>
<evidence type="ECO:0000256" key="6">
    <source>
        <dbReference type="ARBA" id="ARBA00012487"/>
    </source>
</evidence>
<dbReference type="AlphaFoldDB" id="A0A0L1JMN4"/>
<evidence type="ECO:0000256" key="16">
    <source>
        <dbReference type="ARBA" id="ARBA00023209"/>
    </source>
</evidence>
<evidence type="ECO:0000256" key="18">
    <source>
        <dbReference type="RuleBase" id="RU003938"/>
    </source>
</evidence>
<proteinExistence type="inferred from homology"/>
<keyword evidence="17" id="KW-1208">Phospholipid metabolism</keyword>
<evidence type="ECO:0000256" key="4">
    <source>
        <dbReference type="ARBA" id="ARBA00005189"/>
    </source>
</evidence>
<keyword evidence="8" id="KW-1003">Cell membrane</keyword>
<evidence type="ECO:0000256" key="2">
    <source>
        <dbReference type="ARBA" id="ARBA00004651"/>
    </source>
</evidence>
<reference evidence="20 21" key="1">
    <citation type="journal article" date="2015" name="Int. J. Syst. Evol. Microbiol.">
        <title>Aestuariivita atlantica sp. nov., isolated from deep sea sediment of the Atlantic Ocean.</title>
        <authorList>
            <person name="Li G."/>
            <person name="Lai Q."/>
            <person name="Du Y."/>
            <person name="Liu X."/>
            <person name="Sun F."/>
            <person name="Shao Z."/>
        </authorList>
    </citation>
    <scope>NUCLEOTIDE SEQUENCE [LARGE SCALE GENOMIC DNA]</scope>
    <source>
        <strain evidence="20 21">22II-S11-z3</strain>
    </source>
</reference>
<comment type="similarity">
    <text evidence="5 18">Belongs to the CDS family.</text>
</comment>
<keyword evidence="11 18" id="KW-0812">Transmembrane</keyword>
<keyword evidence="14" id="KW-0443">Lipid metabolism</keyword>
<dbReference type="EMBL" id="AQQZ01000006">
    <property type="protein sequence ID" value="KNG93016.1"/>
    <property type="molecule type" value="Genomic_DNA"/>
</dbReference>
<dbReference type="PROSITE" id="PS01315">
    <property type="entry name" value="CDS"/>
    <property type="match status" value="1"/>
</dbReference>
<organism evidence="20 21">
    <name type="scientific">Pseudaestuariivita atlantica</name>
    <dbReference type="NCBI Taxonomy" id="1317121"/>
    <lineage>
        <taxon>Bacteria</taxon>
        <taxon>Pseudomonadati</taxon>
        <taxon>Pseudomonadota</taxon>
        <taxon>Alphaproteobacteria</taxon>
        <taxon>Rhodobacterales</taxon>
        <taxon>Paracoccaceae</taxon>
        <taxon>Pseudaestuariivita</taxon>
    </lineage>
</organism>
<dbReference type="OrthoDB" id="9799199at2"/>
<dbReference type="Pfam" id="PF01148">
    <property type="entry name" value="CTP_transf_1"/>
    <property type="match status" value="1"/>
</dbReference>
<feature type="transmembrane region" description="Helical" evidence="19">
    <location>
        <begin position="243"/>
        <end position="262"/>
    </location>
</feature>
<keyword evidence="15 19" id="KW-0472">Membrane</keyword>
<evidence type="ECO:0000256" key="9">
    <source>
        <dbReference type="ARBA" id="ARBA00022516"/>
    </source>
</evidence>
<dbReference type="STRING" id="1317121.ATO11_13910"/>
<evidence type="ECO:0000256" key="3">
    <source>
        <dbReference type="ARBA" id="ARBA00005119"/>
    </source>
</evidence>
<evidence type="ECO:0000256" key="5">
    <source>
        <dbReference type="ARBA" id="ARBA00010185"/>
    </source>
</evidence>
<evidence type="ECO:0000256" key="11">
    <source>
        <dbReference type="ARBA" id="ARBA00022692"/>
    </source>
</evidence>
<dbReference type="PANTHER" id="PTHR46382">
    <property type="entry name" value="PHOSPHATIDATE CYTIDYLYLTRANSFERASE"/>
    <property type="match status" value="1"/>
</dbReference>
<keyword evidence="12 18" id="KW-0548">Nucleotidyltransferase</keyword>
<evidence type="ECO:0000256" key="17">
    <source>
        <dbReference type="ARBA" id="ARBA00023264"/>
    </source>
</evidence>
<comment type="subcellular location">
    <subcellularLocation>
        <location evidence="2">Cell membrane</location>
        <topology evidence="2">Multi-pass membrane protein</topology>
    </subcellularLocation>
</comment>
<evidence type="ECO:0000256" key="7">
    <source>
        <dbReference type="ARBA" id="ARBA00019373"/>
    </source>
</evidence>
<keyword evidence="13 19" id="KW-1133">Transmembrane helix</keyword>
<evidence type="ECO:0000256" key="10">
    <source>
        <dbReference type="ARBA" id="ARBA00022679"/>
    </source>
</evidence>
<evidence type="ECO:0000256" key="1">
    <source>
        <dbReference type="ARBA" id="ARBA00001698"/>
    </source>
</evidence>
<feature type="transmembrane region" description="Helical" evidence="19">
    <location>
        <begin position="131"/>
        <end position="150"/>
    </location>
</feature>
<feature type="transmembrane region" description="Helical" evidence="19">
    <location>
        <begin position="84"/>
        <end position="101"/>
    </location>
</feature>
<dbReference type="UniPathway" id="UPA00557">
    <property type="reaction ID" value="UER00614"/>
</dbReference>
<dbReference type="GO" id="GO:0005886">
    <property type="term" value="C:plasma membrane"/>
    <property type="evidence" value="ECO:0007669"/>
    <property type="project" value="UniProtKB-SubCell"/>
</dbReference>
<dbReference type="GO" id="GO:0016024">
    <property type="term" value="P:CDP-diacylglycerol biosynthetic process"/>
    <property type="evidence" value="ECO:0007669"/>
    <property type="project" value="UniProtKB-UniPathway"/>
</dbReference>
<dbReference type="PATRIC" id="fig|1317121.7.peg.3503"/>
<accession>A0A0L1JMN4</accession>
<evidence type="ECO:0000256" key="19">
    <source>
        <dbReference type="SAM" id="Phobius"/>
    </source>
</evidence>
<evidence type="ECO:0000256" key="8">
    <source>
        <dbReference type="ARBA" id="ARBA00022475"/>
    </source>
</evidence>
<name>A0A0L1JMN4_9RHOB</name>
<keyword evidence="9" id="KW-0444">Lipid biosynthesis</keyword>
<keyword evidence="16" id="KW-0594">Phospholipid biosynthesis</keyword>
<dbReference type="PANTHER" id="PTHR46382:SF1">
    <property type="entry name" value="PHOSPHATIDATE CYTIDYLYLTRANSFERASE"/>
    <property type="match status" value="1"/>
</dbReference>
<evidence type="ECO:0000256" key="13">
    <source>
        <dbReference type="ARBA" id="ARBA00022989"/>
    </source>
</evidence>
<comment type="pathway">
    <text evidence="4">Lipid metabolism.</text>
</comment>
<dbReference type="InterPro" id="IPR000374">
    <property type="entry name" value="PC_trans"/>
</dbReference>
<gene>
    <name evidence="20" type="ORF">ATO11_13910</name>
</gene>
<dbReference type="GO" id="GO:0004605">
    <property type="term" value="F:phosphatidate cytidylyltransferase activity"/>
    <property type="evidence" value="ECO:0007669"/>
    <property type="project" value="UniProtKB-EC"/>
</dbReference>
<evidence type="ECO:0000256" key="12">
    <source>
        <dbReference type="ARBA" id="ARBA00022695"/>
    </source>
</evidence>
<dbReference type="RefSeq" id="WP_050531506.1">
    <property type="nucleotide sequence ID" value="NZ_AQQZ01000006.1"/>
</dbReference>
<evidence type="ECO:0000313" key="21">
    <source>
        <dbReference type="Proteomes" id="UP000036938"/>
    </source>
</evidence>